<name>A0AAJ0BPG0_9PEZI</name>
<evidence type="ECO:0000259" key="1">
    <source>
        <dbReference type="PROSITE" id="PS50879"/>
    </source>
</evidence>
<dbReference type="EMBL" id="MU839057">
    <property type="protein sequence ID" value="KAK1761672.1"/>
    <property type="molecule type" value="Genomic_DNA"/>
</dbReference>
<dbReference type="GO" id="GO:0004523">
    <property type="term" value="F:RNA-DNA hybrid ribonuclease activity"/>
    <property type="evidence" value="ECO:0007669"/>
    <property type="project" value="InterPro"/>
</dbReference>
<dbReference type="RefSeq" id="XP_060277885.1">
    <property type="nucleotide sequence ID" value="XM_060430397.1"/>
</dbReference>
<proteinExistence type="predicted"/>
<dbReference type="InterPro" id="IPR002156">
    <property type="entry name" value="RNaseH_domain"/>
</dbReference>
<gene>
    <name evidence="2" type="ORF">QBC33DRAFT_564541</name>
</gene>
<dbReference type="GO" id="GO:0003676">
    <property type="term" value="F:nucleic acid binding"/>
    <property type="evidence" value="ECO:0007669"/>
    <property type="project" value="InterPro"/>
</dbReference>
<sequence length="172" mass="18731">MPQAWGFLAREHLFWQDTGDSWKVHTFVVGGLKGIHEFENLAISKAMESALADARGKPLGSFAAVSIMTDSQASLRELQRVYGEKKKAVSKQKFVANILAVAQKLAMLRVAVEFHWVPSHAAIPGNTIADFWATKAYKKAGGVATGSTTLILDLPAQPEAVADQQDPSDRRV</sequence>
<dbReference type="GeneID" id="85313584"/>
<dbReference type="Gene3D" id="3.30.420.10">
    <property type="entry name" value="Ribonuclease H-like superfamily/Ribonuclease H"/>
    <property type="match status" value="1"/>
</dbReference>
<evidence type="ECO:0000313" key="3">
    <source>
        <dbReference type="Proteomes" id="UP001244011"/>
    </source>
</evidence>
<protein>
    <recommendedName>
        <fullName evidence="1">RNase H type-1 domain-containing protein</fullName>
    </recommendedName>
</protein>
<reference evidence="2" key="1">
    <citation type="submission" date="2023-06" db="EMBL/GenBank/DDBJ databases">
        <title>Genome-scale phylogeny and comparative genomics of the fungal order Sordariales.</title>
        <authorList>
            <consortium name="Lawrence Berkeley National Laboratory"/>
            <person name="Hensen N."/>
            <person name="Bonometti L."/>
            <person name="Westerberg I."/>
            <person name="Brannstrom I.O."/>
            <person name="Guillou S."/>
            <person name="Cros-Aarteil S."/>
            <person name="Calhoun S."/>
            <person name="Haridas S."/>
            <person name="Kuo A."/>
            <person name="Mondo S."/>
            <person name="Pangilinan J."/>
            <person name="Riley R."/>
            <person name="Labutti K."/>
            <person name="Andreopoulos B."/>
            <person name="Lipzen A."/>
            <person name="Chen C."/>
            <person name="Yanf M."/>
            <person name="Daum C."/>
            <person name="Ng V."/>
            <person name="Clum A."/>
            <person name="Steindorff A."/>
            <person name="Ohm R."/>
            <person name="Martin F."/>
            <person name="Silar P."/>
            <person name="Natvig D."/>
            <person name="Lalanne C."/>
            <person name="Gautier V."/>
            <person name="Ament-Velasquez S.L."/>
            <person name="Kruys A."/>
            <person name="Hutchinson M.I."/>
            <person name="Powell A.J."/>
            <person name="Barry K."/>
            <person name="Miller A.N."/>
            <person name="Grigoriev I.V."/>
            <person name="Debuchy R."/>
            <person name="Gladieux P."/>
            <person name="Thoren M.H."/>
            <person name="Johannesson H."/>
        </authorList>
    </citation>
    <scope>NUCLEOTIDE SEQUENCE</scope>
    <source>
        <strain evidence="2">8032-3</strain>
    </source>
</reference>
<dbReference type="PROSITE" id="PS50879">
    <property type="entry name" value="RNASE_H_1"/>
    <property type="match status" value="1"/>
</dbReference>
<feature type="domain" description="RNase H type-1" evidence="1">
    <location>
        <begin position="8"/>
        <end position="138"/>
    </location>
</feature>
<dbReference type="SUPFAM" id="SSF53098">
    <property type="entry name" value="Ribonuclease H-like"/>
    <property type="match status" value="1"/>
</dbReference>
<dbReference type="InterPro" id="IPR012337">
    <property type="entry name" value="RNaseH-like_sf"/>
</dbReference>
<comment type="caution">
    <text evidence="2">The sequence shown here is derived from an EMBL/GenBank/DDBJ whole genome shotgun (WGS) entry which is preliminary data.</text>
</comment>
<dbReference type="Proteomes" id="UP001244011">
    <property type="component" value="Unassembled WGS sequence"/>
</dbReference>
<accession>A0AAJ0BPG0</accession>
<dbReference type="InterPro" id="IPR036397">
    <property type="entry name" value="RNaseH_sf"/>
</dbReference>
<evidence type="ECO:0000313" key="2">
    <source>
        <dbReference type="EMBL" id="KAK1761672.1"/>
    </source>
</evidence>
<keyword evidence="3" id="KW-1185">Reference proteome</keyword>
<dbReference type="Pfam" id="PF00075">
    <property type="entry name" value="RNase_H"/>
    <property type="match status" value="1"/>
</dbReference>
<dbReference type="AlphaFoldDB" id="A0AAJ0BPG0"/>
<organism evidence="2 3">
    <name type="scientific">Phialemonium atrogriseum</name>
    <dbReference type="NCBI Taxonomy" id="1093897"/>
    <lineage>
        <taxon>Eukaryota</taxon>
        <taxon>Fungi</taxon>
        <taxon>Dikarya</taxon>
        <taxon>Ascomycota</taxon>
        <taxon>Pezizomycotina</taxon>
        <taxon>Sordariomycetes</taxon>
        <taxon>Sordariomycetidae</taxon>
        <taxon>Cephalothecales</taxon>
        <taxon>Cephalothecaceae</taxon>
        <taxon>Phialemonium</taxon>
    </lineage>
</organism>